<evidence type="ECO:0000256" key="7">
    <source>
        <dbReference type="ARBA" id="ARBA00022989"/>
    </source>
</evidence>
<keyword evidence="7 11" id="KW-1133">Transmembrane helix</keyword>
<keyword evidence="11" id="KW-0464">Manganese</keyword>
<keyword evidence="11" id="KW-0479">Metal-binding</keyword>
<name>A0ABN8M7T9_9CNID</name>
<evidence type="ECO:0000256" key="9">
    <source>
        <dbReference type="ARBA" id="ARBA00023180"/>
    </source>
</evidence>
<dbReference type="Pfam" id="PF03360">
    <property type="entry name" value="Glyco_transf_43"/>
    <property type="match status" value="1"/>
</dbReference>
<proteinExistence type="inferred from homology"/>
<keyword evidence="5 11" id="KW-0812">Transmembrane</keyword>
<evidence type="ECO:0000256" key="5">
    <source>
        <dbReference type="ARBA" id="ARBA00022692"/>
    </source>
</evidence>
<dbReference type="EC" id="2.4.1.135" evidence="3 11"/>
<dbReference type="SUPFAM" id="SSF53448">
    <property type="entry name" value="Nucleotide-diphospho-sugar transferases"/>
    <property type="match status" value="1"/>
</dbReference>
<keyword evidence="12" id="KW-0175">Coiled coil</keyword>
<dbReference type="Proteomes" id="UP001159427">
    <property type="component" value="Unassembled WGS sequence"/>
</dbReference>
<evidence type="ECO:0000313" key="14">
    <source>
        <dbReference type="Proteomes" id="UP001159427"/>
    </source>
</evidence>
<keyword evidence="14" id="KW-1185">Reference proteome</keyword>
<keyword evidence="9" id="KW-0325">Glycoprotein</keyword>
<keyword evidence="8 11" id="KW-0472">Membrane</keyword>
<comment type="caution">
    <text evidence="13">The sequence shown here is derived from an EMBL/GenBank/DDBJ whole genome shotgun (WGS) entry which is preliminary data.</text>
</comment>
<comment type="subcellular location">
    <subcellularLocation>
        <location evidence="11">Golgi apparatus membrane</location>
        <topology evidence="11">Single-pass type II membrane protein</topology>
    </subcellularLocation>
    <subcellularLocation>
        <location evidence="1">Membrane</location>
        <topology evidence="1">Single-pass type II membrane protein</topology>
    </subcellularLocation>
</comment>
<dbReference type="CDD" id="cd22249">
    <property type="entry name" value="UDM1_RNF168_RNF169-like"/>
    <property type="match status" value="1"/>
</dbReference>
<keyword evidence="11" id="KW-0333">Golgi apparatus</keyword>
<dbReference type="EMBL" id="CALNXI010000240">
    <property type="protein sequence ID" value="CAH3022933.1"/>
    <property type="molecule type" value="Genomic_DNA"/>
</dbReference>
<protein>
    <recommendedName>
        <fullName evidence="3 11">Galactosylgalactosylxylosylprotein 3-beta-glucuronosyltransferase</fullName>
        <ecNumber evidence="3 11">2.4.1.135</ecNumber>
    </recommendedName>
</protein>
<keyword evidence="6 11" id="KW-0735">Signal-anchor</keyword>
<dbReference type="PANTHER" id="PTHR10896:SF65">
    <property type="entry name" value="GALACTOSYLGALACTOSYLXYLOSYLPROTEIN 3-BETA-GLUCURONOSYLTRANSFERASE 3"/>
    <property type="match status" value="1"/>
</dbReference>
<feature type="transmembrane region" description="Helical" evidence="11">
    <location>
        <begin position="12"/>
        <end position="27"/>
    </location>
</feature>
<evidence type="ECO:0000256" key="2">
    <source>
        <dbReference type="ARBA" id="ARBA00007706"/>
    </source>
</evidence>
<dbReference type="InterPro" id="IPR029044">
    <property type="entry name" value="Nucleotide-diphossugar_trans"/>
</dbReference>
<evidence type="ECO:0000256" key="6">
    <source>
        <dbReference type="ARBA" id="ARBA00022968"/>
    </source>
</evidence>
<evidence type="ECO:0000256" key="8">
    <source>
        <dbReference type="ARBA" id="ARBA00023136"/>
    </source>
</evidence>
<dbReference type="InterPro" id="IPR005027">
    <property type="entry name" value="Glyco_trans_43"/>
</dbReference>
<organism evidence="13 14">
    <name type="scientific">Porites evermanni</name>
    <dbReference type="NCBI Taxonomy" id="104178"/>
    <lineage>
        <taxon>Eukaryota</taxon>
        <taxon>Metazoa</taxon>
        <taxon>Cnidaria</taxon>
        <taxon>Anthozoa</taxon>
        <taxon>Hexacorallia</taxon>
        <taxon>Scleractinia</taxon>
        <taxon>Fungiina</taxon>
        <taxon>Poritidae</taxon>
        <taxon>Porites</taxon>
    </lineage>
</organism>
<sequence>MGRINRKKSTKIVTFAVLLSLFAYFMLKDKWEMDKSRNEITSRDAVGLFRRESESWIQEQFTNSASIFPTMKALEEELRRMKEKEEMFVEKLIKARKNEEDLKNNLIRLSQELRANNALKDPLKLTHNTQENFDLPTIFVVTPTFKRFVQKAELTRLSQAFKSVKNLHWIVVEDSGDKTNLVANFLRNSRLKYTHLNVRTPDTLRRHKNEKRRSKPRGVVQRNIGIQWIRNNIDPHRTPGVVYFADDDNTYDSRIFDEMRWIQGVGVWPVAFTGAVRWAGPVCKDGQVIGFHAKWGLFRPFPIDMAAFAINIKKLLIDFPKAEFLSPDKAGMLESSLLTQITTIDELEPVTPNCSKVYVWHTRTEVPKDSIIGERRMIKQGTPSDNNIET</sequence>
<evidence type="ECO:0000256" key="12">
    <source>
        <dbReference type="SAM" id="Coils"/>
    </source>
</evidence>
<evidence type="ECO:0000256" key="11">
    <source>
        <dbReference type="RuleBase" id="RU363127"/>
    </source>
</evidence>
<evidence type="ECO:0000256" key="3">
    <source>
        <dbReference type="ARBA" id="ARBA00012641"/>
    </source>
</evidence>
<comment type="cofactor">
    <cofactor evidence="11">
        <name>Mn(2+)</name>
        <dbReference type="ChEBI" id="CHEBI:29035"/>
    </cofactor>
</comment>
<keyword evidence="4 11" id="KW-0808">Transferase</keyword>
<evidence type="ECO:0000256" key="4">
    <source>
        <dbReference type="ARBA" id="ARBA00022679"/>
    </source>
</evidence>
<feature type="coiled-coil region" evidence="12">
    <location>
        <begin position="71"/>
        <end position="116"/>
    </location>
</feature>
<dbReference type="CDD" id="cd00218">
    <property type="entry name" value="GlcAT-I"/>
    <property type="match status" value="1"/>
</dbReference>
<comment type="similarity">
    <text evidence="2 11">Belongs to the glycosyltransferase 43 family.</text>
</comment>
<reference evidence="13 14" key="1">
    <citation type="submission" date="2022-05" db="EMBL/GenBank/DDBJ databases">
        <authorList>
            <consortium name="Genoscope - CEA"/>
            <person name="William W."/>
        </authorList>
    </citation>
    <scope>NUCLEOTIDE SEQUENCE [LARGE SCALE GENOMIC DNA]</scope>
</reference>
<evidence type="ECO:0000313" key="13">
    <source>
        <dbReference type="EMBL" id="CAH3022933.1"/>
    </source>
</evidence>
<evidence type="ECO:0000256" key="1">
    <source>
        <dbReference type="ARBA" id="ARBA00004606"/>
    </source>
</evidence>
<dbReference type="Gene3D" id="3.90.550.10">
    <property type="entry name" value="Spore Coat Polysaccharide Biosynthesis Protein SpsA, Chain A"/>
    <property type="match status" value="1"/>
</dbReference>
<evidence type="ECO:0000256" key="10">
    <source>
        <dbReference type="ARBA" id="ARBA00047979"/>
    </source>
</evidence>
<dbReference type="PANTHER" id="PTHR10896">
    <property type="entry name" value="GALACTOSYLGALACTOSYLXYLOSYLPROTEIN 3-BETA-GLUCURONOSYLTRANSFERASE BETA-1,3-GLUCURONYLTRANSFERASE"/>
    <property type="match status" value="1"/>
</dbReference>
<comment type="catalytic activity">
    <reaction evidence="10 11">
        <text>3-O-(beta-D-galactosyl-(1-&gt;3)-beta-D-galactosyl-(1-&gt;4)-beta-D-xylosyl)-L-seryl-[protein] + UDP-alpha-D-glucuronate = 3-O-(beta-D-GlcA-(1-&gt;3)-beta-D-Gal-(1-&gt;3)-beta-D-Gal-(1-&gt;4)-beta-D-Xyl)-L-seryl-[protein] + UDP + H(+)</text>
        <dbReference type="Rhea" id="RHEA:24168"/>
        <dbReference type="Rhea" id="RHEA-COMP:12571"/>
        <dbReference type="Rhea" id="RHEA-COMP:12573"/>
        <dbReference type="ChEBI" id="CHEBI:15378"/>
        <dbReference type="ChEBI" id="CHEBI:58052"/>
        <dbReference type="ChEBI" id="CHEBI:58223"/>
        <dbReference type="ChEBI" id="CHEBI:132090"/>
        <dbReference type="ChEBI" id="CHEBI:132093"/>
        <dbReference type="EC" id="2.4.1.135"/>
    </reaction>
</comment>
<gene>
    <name evidence="13" type="ORF">PEVE_00017499</name>
</gene>
<comment type="pathway">
    <text evidence="11">Protein modification; protein glycosylation.</text>
</comment>
<accession>A0ABN8M7T9</accession>